<reference evidence="1 2" key="1">
    <citation type="journal article" date="2003" name="PLoS Biol.">
        <title>The genome sequence of Caenorhabditis briggsae: a platform for comparative genomics.</title>
        <authorList>
            <person name="Stein L.D."/>
            <person name="Bao Z."/>
            <person name="Blasiar D."/>
            <person name="Blumenthal T."/>
            <person name="Brent M.R."/>
            <person name="Chen N."/>
            <person name="Chinwalla A."/>
            <person name="Clarke L."/>
            <person name="Clee C."/>
            <person name="Coghlan A."/>
            <person name="Coulson A."/>
            <person name="D'Eustachio P."/>
            <person name="Fitch D.H."/>
            <person name="Fulton L.A."/>
            <person name="Fulton R.E."/>
            <person name="Griffiths-Jones S."/>
            <person name="Harris T.W."/>
            <person name="Hillier L.W."/>
            <person name="Kamath R."/>
            <person name="Kuwabara P.E."/>
            <person name="Mardis E.R."/>
            <person name="Marra M.A."/>
            <person name="Miner T.L."/>
            <person name="Minx P."/>
            <person name="Mullikin J.C."/>
            <person name="Plumb R.W."/>
            <person name="Rogers J."/>
            <person name="Schein J.E."/>
            <person name="Sohrmann M."/>
            <person name="Spieth J."/>
            <person name="Stajich J.E."/>
            <person name="Wei C."/>
            <person name="Willey D."/>
            <person name="Wilson R.K."/>
            <person name="Durbin R."/>
            <person name="Waterston R.H."/>
        </authorList>
    </citation>
    <scope>NUCLEOTIDE SEQUENCE [LARGE SCALE GENOMIC DNA]</scope>
    <source>
        <strain evidence="1 2">AF16</strain>
    </source>
</reference>
<sequence length="34" mass="4027">MNLERAIYRCETTGKKTQIFTPDTRSKILKNKKI</sequence>
<dbReference type="AlphaFoldDB" id="B6IFL9"/>
<accession>B6IFL9</accession>
<dbReference type="RefSeq" id="XP_045098269.1">
    <property type="nucleotide sequence ID" value="XM_045244273.1"/>
</dbReference>
<evidence type="ECO:0000313" key="1">
    <source>
        <dbReference type="EMBL" id="CAR98699.1"/>
    </source>
</evidence>
<dbReference type="EMBL" id="HE600906">
    <property type="protein sequence ID" value="CAR98699.1"/>
    <property type="molecule type" value="Genomic_DNA"/>
</dbReference>
<dbReference type="CTD" id="68916742"/>
<gene>
    <name evidence="1" type="ORF">CBG25249</name>
    <name evidence="1" type="ORF">CBG_25249</name>
</gene>
<dbReference type="GeneID" id="68916742"/>
<name>B6IFL9_CAEBR</name>
<dbReference type="Proteomes" id="UP000008549">
    <property type="component" value="Unassembled WGS sequence"/>
</dbReference>
<dbReference type="KEGG" id="cbr:CBG_25249"/>
<reference evidence="1 2" key="2">
    <citation type="journal article" date="2011" name="PLoS Genet.">
        <title>Caenorhabditis briggsae recombinant inbred line genotypes reveal inter-strain incompatibility and the evolution of recombination.</title>
        <authorList>
            <person name="Ross J.A."/>
            <person name="Koboldt D.C."/>
            <person name="Staisch J.E."/>
            <person name="Chamberlin H.M."/>
            <person name="Gupta B.P."/>
            <person name="Miller R.D."/>
            <person name="Baird S.E."/>
            <person name="Haag E.S."/>
        </authorList>
    </citation>
    <scope>NUCLEOTIDE SEQUENCE [LARGE SCALE GENOMIC DNA]</scope>
    <source>
        <strain evidence="1 2">AF16</strain>
    </source>
</reference>
<dbReference type="InParanoid" id="B6IFL9"/>
<protein>
    <submittedName>
        <fullName evidence="1">Protein CBG25249</fullName>
    </submittedName>
</protein>
<organism evidence="1 2">
    <name type="scientific">Caenorhabditis briggsae</name>
    <dbReference type="NCBI Taxonomy" id="6238"/>
    <lineage>
        <taxon>Eukaryota</taxon>
        <taxon>Metazoa</taxon>
        <taxon>Ecdysozoa</taxon>
        <taxon>Nematoda</taxon>
        <taxon>Chromadorea</taxon>
        <taxon>Rhabditida</taxon>
        <taxon>Rhabditina</taxon>
        <taxon>Rhabditomorpha</taxon>
        <taxon>Rhabditoidea</taxon>
        <taxon>Rhabditidae</taxon>
        <taxon>Peloderinae</taxon>
        <taxon>Caenorhabditis</taxon>
    </lineage>
</organism>
<dbReference type="HOGENOM" id="CLU_3377555_0_0_1"/>
<evidence type="ECO:0000313" key="2">
    <source>
        <dbReference type="Proteomes" id="UP000008549"/>
    </source>
</evidence>
<proteinExistence type="predicted"/>
<keyword evidence="2" id="KW-1185">Reference proteome</keyword>